<dbReference type="InterPro" id="IPR029045">
    <property type="entry name" value="ClpP/crotonase-like_dom_sf"/>
</dbReference>
<dbReference type="OrthoDB" id="2862111at2"/>
<proteinExistence type="predicted"/>
<organism evidence="1 2">
    <name type="scientific">Caballeronia pedi</name>
    <dbReference type="NCBI Taxonomy" id="1777141"/>
    <lineage>
        <taxon>Bacteria</taxon>
        <taxon>Pseudomonadati</taxon>
        <taxon>Pseudomonadota</taxon>
        <taxon>Betaproteobacteria</taxon>
        <taxon>Burkholderiales</taxon>
        <taxon>Burkholderiaceae</taxon>
        <taxon>Caballeronia</taxon>
    </lineage>
</organism>
<dbReference type="Proteomes" id="UP000054911">
    <property type="component" value="Unassembled WGS sequence"/>
</dbReference>
<name>A0A157Z7B1_9BURK</name>
<dbReference type="SUPFAM" id="SSF52096">
    <property type="entry name" value="ClpP/crotonase"/>
    <property type="match status" value="1"/>
</dbReference>
<keyword evidence="2" id="KW-1185">Reference proteome</keyword>
<evidence type="ECO:0000313" key="1">
    <source>
        <dbReference type="EMBL" id="SAK41466.1"/>
    </source>
</evidence>
<protein>
    <submittedName>
        <fullName evidence="1">Enoyl-CoA hydratase</fullName>
    </submittedName>
</protein>
<dbReference type="EMBL" id="FCOE02000001">
    <property type="protein sequence ID" value="SAK41466.1"/>
    <property type="molecule type" value="Genomic_DNA"/>
</dbReference>
<dbReference type="GO" id="GO:0003824">
    <property type="term" value="F:catalytic activity"/>
    <property type="evidence" value="ECO:0007669"/>
    <property type="project" value="UniProtKB-ARBA"/>
</dbReference>
<dbReference type="STRING" id="1777141.AWB80_00398"/>
<dbReference type="CDD" id="cd06558">
    <property type="entry name" value="crotonase-like"/>
    <property type="match status" value="1"/>
</dbReference>
<dbReference type="RefSeq" id="WP_143327949.1">
    <property type="nucleotide sequence ID" value="NZ_FCOE02000001.1"/>
</dbReference>
<dbReference type="InterPro" id="IPR001753">
    <property type="entry name" value="Enoyl-CoA_hydra/iso"/>
</dbReference>
<reference evidence="1" key="1">
    <citation type="submission" date="2016-01" db="EMBL/GenBank/DDBJ databases">
        <authorList>
            <person name="Peeters C."/>
        </authorList>
    </citation>
    <scope>NUCLEOTIDE SEQUENCE [LARGE SCALE GENOMIC DNA]</scope>
    <source>
        <strain evidence="1">LMG 29323</strain>
    </source>
</reference>
<gene>
    <name evidence="1" type="ORF">AWB80_00398</name>
</gene>
<sequence length="248" mass="26729">MKTISFMDNLVRVEHPSSKVVQLTLDGATPSNFLDADARRKTVRAIEAAGRDPEIASLILSGPAGASFCAGGDVRDVAGIRGENDVDAWLDSIIALYLALLNCPKPIVAAIQGEVKGQGLQLALLCDIRVAAYGAQFAEPELTQGVGCAVGATILRHFVSYGVATEMIYGCREIGAIAAMEYNLINSAVRDQDLTPTALHWAQRLAGYSPQVFAHTKRIVARDMVEELKSCLPAARHMYKKLFDVDQI</sequence>
<comment type="caution">
    <text evidence="1">The sequence shown here is derived from an EMBL/GenBank/DDBJ whole genome shotgun (WGS) entry which is preliminary data.</text>
</comment>
<dbReference type="Pfam" id="PF00378">
    <property type="entry name" value="ECH_1"/>
    <property type="match status" value="1"/>
</dbReference>
<evidence type="ECO:0000313" key="2">
    <source>
        <dbReference type="Proteomes" id="UP000054911"/>
    </source>
</evidence>
<accession>A0A157Z7B1</accession>
<dbReference type="Gene3D" id="3.90.226.10">
    <property type="entry name" value="2-enoyl-CoA Hydratase, Chain A, domain 1"/>
    <property type="match status" value="1"/>
</dbReference>
<dbReference type="AlphaFoldDB" id="A0A157Z7B1"/>
<dbReference type="PANTHER" id="PTHR43459:SF1">
    <property type="entry name" value="EG:BACN32G11.4 PROTEIN"/>
    <property type="match status" value="1"/>
</dbReference>
<dbReference type="PANTHER" id="PTHR43459">
    <property type="entry name" value="ENOYL-COA HYDRATASE"/>
    <property type="match status" value="1"/>
</dbReference>